<comment type="caution">
    <text evidence="2">The sequence shown here is derived from an EMBL/GenBank/DDBJ whole genome shotgun (WGS) entry which is preliminary data.</text>
</comment>
<proteinExistence type="predicted"/>
<name>A0A931GC16_9MICC</name>
<keyword evidence="1" id="KW-0812">Transmembrane</keyword>
<evidence type="ECO:0000313" key="3">
    <source>
        <dbReference type="Proteomes" id="UP000655366"/>
    </source>
</evidence>
<keyword evidence="1" id="KW-0472">Membrane</keyword>
<evidence type="ECO:0000313" key="2">
    <source>
        <dbReference type="EMBL" id="MBG0741297.1"/>
    </source>
</evidence>
<dbReference type="EMBL" id="JADNYM010000028">
    <property type="protein sequence ID" value="MBG0741297.1"/>
    <property type="molecule type" value="Genomic_DNA"/>
</dbReference>
<feature type="transmembrane region" description="Helical" evidence="1">
    <location>
        <begin position="15"/>
        <end position="35"/>
    </location>
</feature>
<organism evidence="2 3">
    <name type="scientific">Arthrobacter terrae</name>
    <dbReference type="NCBI Taxonomy" id="2935737"/>
    <lineage>
        <taxon>Bacteria</taxon>
        <taxon>Bacillati</taxon>
        <taxon>Actinomycetota</taxon>
        <taxon>Actinomycetes</taxon>
        <taxon>Micrococcales</taxon>
        <taxon>Micrococcaceae</taxon>
        <taxon>Arthrobacter</taxon>
    </lineage>
</organism>
<evidence type="ECO:0000256" key="1">
    <source>
        <dbReference type="SAM" id="Phobius"/>
    </source>
</evidence>
<keyword evidence="1" id="KW-1133">Transmembrane helix</keyword>
<gene>
    <name evidence="2" type="ORF">IV500_18180</name>
</gene>
<dbReference type="Proteomes" id="UP000655366">
    <property type="component" value="Unassembled WGS sequence"/>
</dbReference>
<dbReference type="AlphaFoldDB" id="A0A931GC16"/>
<protein>
    <submittedName>
        <fullName evidence="2">Uncharacterized protein</fullName>
    </submittedName>
</protein>
<dbReference type="RefSeq" id="WP_196398234.1">
    <property type="nucleotide sequence ID" value="NZ_JADNYM010000028.1"/>
</dbReference>
<sequence length="47" mass="5039">MKESEGAQTPDPTDWQMVLFLAAGGLAVSVTTAGARKGVVWYERNKA</sequence>
<keyword evidence="3" id="KW-1185">Reference proteome</keyword>
<reference evidence="2 3" key="1">
    <citation type="submission" date="2020-11" db="EMBL/GenBank/DDBJ databases">
        <title>Arthrobacter antarcticus sp. nov., isolated from Antarctic Soil.</title>
        <authorList>
            <person name="Li J."/>
        </authorList>
    </citation>
    <scope>NUCLEOTIDE SEQUENCE [LARGE SCALE GENOMIC DNA]</scope>
    <source>
        <strain evidence="2 3">Z1-20</strain>
    </source>
</reference>
<accession>A0A931GC16</accession>